<accession>A0A545SW69</accession>
<dbReference type="OrthoDB" id="7874926at2"/>
<protein>
    <submittedName>
        <fullName evidence="1">Uncharacterized protein</fullName>
    </submittedName>
</protein>
<name>A0A545SW69_9RHOB</name>
<dbReference type="Proteomes" id="UP000315816">
    <property type="component" value="Unassembled WGS sequence"/>
</dbReference>
<evidence type="ECO:0000313" key="2">
    <source>
        <dbReference type="Proteomes" id="UP000315816"/>
    </source>
</evidence>
<gene>
    <name evidence="1" type="ORF">FIL88_06510</name>
</gene>
<organism evidence="1 2">
    <name type="scientific">Aliiroseovarius halocynthiae</name>
    <dbReference type="NCBI Taxonomy" id="985055"/>
    <lineage>
        <taxon>Bacteria</taxon>
        <taxon>Pseudomonadati</taxon>
        <taxon>Pseudomonadota</taxon>
        <taxon>Alphaproteobacteria</taxon>
        <taxon>Rhodobacterales</taxon>
        <taxon>Paracoccaceae</taxon>
        <taxon>Aliiroseovarius</taxon>
    </lineage>
</organism>
<evidence type="ECO:0000313" key="1">
    <source>
        <dbReference type="EMBL" id="TQV69206.1"/>
    </source>
</evidence>
<comment type="caution">
    <text evidence="1">The sequence shown here is derived from an EMBL/GenBank/DDBJ whole genome shotgun (WGS) entry which is preliminary data.</text>
</comment>
<proteinExistence type="predicted"/>
<dbReference type="EMBL" id="VICH01000004">
    <property type="protein sequence ID" value="TQV69206.1"/>
    <property type="molecule type" value="Genomic_DNA"/>
</dbReference>
<reference evidence="1 2" key="1">
    <citation type="submission" date="2019-06" db="EMBL/GenBank/DDBJ databases">
        <title>A novel species of marine bacteria.</title>
        <authorList>
            <person name="Wang Y."/>
        </authorList>
    </citation>
    <scope>NUCLEOTIDE SEQUENCE [LARGE SCALE GENOMIC DNA]</scope>
    <source>
        <strain evidence="1 2">MA1-10</strain>
    </source>
</reference>
<keyword evidence="2" id="KW-1185">Reference proteome</keyword>
<dbReference type="AlphaFoldDB" id="A0A545SW69"/>
<dbReference type="RefSeq" id="WP_142852958.1">
    <property type="nucleotide sequence ID" value="NZ_FXWW01000001.1"/>
</dbReference>
<sequence>MQFLQEIALSPAILDDVPAHRIARLRRQGERYFTDGLLDITSDRRLAILASCVVEWSAAIADTVVETHDRIVGSVFREA</sequence>